<proteinExistence type="predicted"/>
<dbReference type="Proteomes" id="UP000466906">
    <property type="component" value="Chromosome"/>
</dbReference>
<dbReference type="RefSeq" id="WP_163663094.1">
    <property type="nucleotide sequence ID" value="NZ_AP022565.1"/>
</dbReference>
<keyword evidence="2" id="KW-1185">Reference proteome</keyword>
<protein>
    <recommendedName>
        <fullName evidence="3">DUF91 domain-containing protein</fullName>
    </recommendedName>
</protein>
<evidence type="ECO:0000313" key="1">
    <source>
        <dbReference type="EMBL" id="BBX26637.1"/>
    </source>
</evidence>
<dbReference type="EMBL" id="AP022565">
    <property type="protein sequence ID" value="BBX26637.1"/>
    <property type="molecule type" value="Genomic_DNA"/>
</dbReference>
<sequence length="350" mass="39735">MTLYAISDGKLVEQTPSSFEDLAIRERADLQRLLRQQPGAFGEDLKIIAEEFGSWEDSRRRIDLLALDRNRRLVVIELKRGDDGSHMELQALRYAAMVAPMTFDQVVEAYSRSQDQNGDPEAVDGLQDLLEFLGQEDADDVEIADDVRIILAAQGFSREITTTVLWLNEFENMDIRCMKLVPYTIGGETYIDIQQLIPLPEAADYQIRVRNKEAAQRRVAERPDNRDWTQYQVIVDGKELQPMRKRQAVRTMIKELDRKGVPLAEIAAQLPEYGLRAIPGRIDDQSALTAALTTQYGVSNPSRWFVEDPLHDDTATWVVYRMWKGGDTVAALQSLSEGFPDRGVSFRVAT</sequence>
<name>A0A6N4USK2_9MYCO</name>
<reference evidence="1 2" key="1">
    <citation type="journal article" date="2019" name="Emerg. Microbes Infect.">
        <title>Comprehensive subspecies identification of 175 nontuberculous mycobacteria species based on 7547 genomic profiles.</title>
        <authorList>
            <person name="Matsumoto Y."/>
            <person name="Kinjo T."/>
            <person name="Motooka D."/>
            <person name="Nabeya D."/>
            <person name="Jung N."/>
            <person name="Uechi K."/>
            <person name="Horii T."/>
            <person name="Iida T."/>
            <person name="Fujita J."/>
            <person name="Nakamura S."/>
        </authorList>
    </citation>
    <scope>NUCLEOTIDE SEQUENCE [LARGE SCALE GENOMIC DNA]</scope>
    <source>
        <strain evidence="1 2">JCM 12272</strain>
    </source>
</reference>
<organism evidence="1 2">
    <name type="scientific">Mycolicibacterium alvei</name>
    <dbReference type="NCBI Taxonomy" id="67081"/>
    <lineage>
        <taxon>Bacteria</taxon>
        <taxon>Bacillati</taxon>
        <taxon>Actinomycetota</taxon>
        <taxon>Actinomycetes</taxon>
        <taxon>Mycobacteriales</taxon>
        <taxon>Mycobacteriaceae</taxon>
        <taxon>Mycolicibacterium</taxon>
    </lineage>
</organism>
<evidence type="ECO:0008006" key="3">
    <source>
        <dbReference type="Google" id="ProtNLM"/>
    </source>
</evidence>
<accession>A0A6N4USK2</accession>
<dbReference type="KEGG" id="malv:MALV_17620"/>
<gene>
    <name evidence="1" type="ORF">MALV_17620</name>
</gene>
<evidence type="ECO:0000313" key="2">
    <source>
        <dbReference type="Proteomes" id="UP000466906"/>
    </source>
</evidence>
<dbReference type="GO" id="GO:0003676">
    <property type="term" value="F:nucleic acid binding"/>
    <property type="evidence" value="ECO:0007669"/>
    <property type="project" value="InterPro"/>
</dbReference>
<dbReference type="InterPro" id="IPR011856">
    <property type="entry name" value="tRNA_endonuc-like_dom_sf"/>
</dbReference>
<dbReference type="AlphaFoldDB" id="A0A6N4USK2"/>
<dbReference type="Gene3D" id="3.40.1350.10">
    <property type="match status" value="1"/>
</dbReference>